<sequence>MPEQYIKERIDKLTLFYLEKTVDISKLTVEEFIDKFNKIQTEIYTCLIK</sequence>
<organism evidence="1 2">
    <name type="scientific">Ruminiclostridium sufflavum DSM 19573</name>
    <dbReference type="NCBI Taxonomy" id="1121337"/>
    <lineage>
        <taxon>Bacteria</taxon>
        <taxon>Bacillati</taxon>
        <taxon>Bacillota</taxon>
        <taxon>Clostridia</taxon>
        <taxon>Eubacteriales</taxon>
        <taxon>Oscillospiraceae</taxon>
        <taxon>Ruminiclostridium</taxon>
    </lineage>
</organism>
<reference evidence="1 2" key="1">
    <citation type="submission" date="2018-06" db="EMBL/GenBank/DDBJ databases">
        <title>Genomic Encyclopedia of Type Strains, Phase I: the one thousand microbial genomes (KMG-I) project.</title>
        <authorList>
            <person name="Kyrpides N."/>
        </authorList>
    </citation>
    <scope>NUCLEOTIDE SEQUENCE [LARGE SCALE GENOMIC DNA]</scope>
    <source>
        <strain evidence="1 2">DSM 19573</strain>
    </source>
</reference>
<comment type="caution">
    <text evidence="1">The sequence shown here is derived from an EMBL/GenBank/DDBJ whole genome shotgun (WGS) entry which is preliminary data.</text>
</comment>
<evidence type="ECO:0000313" key="2">
    <source>
        <dbReference type="Proteomes" id="UP000248132"/>
    </source>
</evidence>
<accession>A0A318XRP6</accession>
<proteinExistence type="predicted"/>
<evidence type="ECO:0000313" key="1">
    <source>
        <dbReference type="EMBL" id="PYG90164.1"/>
    </source>
</evidence>
<protein>
    <submittedName>
        <fullName evidence="1">Uncharacterized protein</fullName>
    </submittedName>
</protein>
<name>A0A318XRP6_9FIRM</name>
<keyword evidence="2" id="KW-1185">Reference proteome</keyword>
<dbReference type="Proteomes" id="UP000248132">
    <property type="component" value="Unassembled WGS sequence"/>
</dbReference>
<dbReference type="AlphaFoldDB" id="A0A318XRP6"/>
<gene>
    <name evidence="1" type="ORF">LY28_00044</name>
</gene>
<dbReference type="EMBL" id="QKMR01000001">
    <property type="protein sequence ID" value="PYG90164.1"/>
    <property type="molecule type" value="Genomic_DNA"/>
</dbReference>